<name>A0A6A6V7Q4_9PLEO</name>
<proteinExistence type="predicted"/>
<sequence>MSVKSILPERKTTRDERIFFASIHWNNGRILKLHWTAALISLIKLLGPSNVYVSILESGSWDDTKEVLQQFDTQLAELGVRRTIMLENVTHQDELSRVPSPDDAGYVLSPEGTRELRRIPYLARLRNRVMSEVSHAAGSQGRGFDKVVWLNDVVFQAKDVISLLSTNNGRYAAACSLDFSKPPQYYDTFALRDDLGRKTASQVWPFFSPGKSRDALLAGVPVPVQSCWNGLVAMDAAPFQRVGPLEFRGTPDSLAQLHLEASECCLIHVDNPLTTTKGVWINPNVRVGYSAEAYAAVNPTTKWPSMREAVLGLWKARLGAVAAAWRNYWEQWTVRSRIDHWKDWSISIVTEERGVNCIVNEMQVLAANGWKHI</sequence>
<protein>
    <submittedName>
        <fullName evidence="1">Glycosyltransferase family 69 protein</fullName>
    </submittedName>
</protein>
<dbReference type="OrthoDB" id="262547at2759"/>
<dbReference type="PANTHER" id="PTHR34144:SF7">
    <property type="entry name" value="EXPORT PROTEIN (CAP59), PUTATIVE (AFU_ORTHOLOGUE AFUA_7G05020)-RELATED"/>
    <property type="match status" value="1"/>
</dbReference>
<dbReference type="PANTHER" id="PTHR34144">
    <property type="entry name" value="CHROMOSOME 8, WHOLE GENOME SHOTGUN SEQUENCE"/>
    <property type="match status" value="1"/>
</dbReference>
<dbReference type="Pfam" id="PF11735">
    <property type="entry name" value="CAP59_mtransfer"/>
    <property type="match status" value="1"/>
</dbReference>
<organism evidence="1 2">
    <name type="scientific">Sporormia fimetaria CBS 119925</name>
    <dbReference type="NCBI Taxonomy" id="1340428"/>
    <lineage>
        <taxon>Eukaryota</taxon>
        <taxon>Fungi</taxon>
        <taxon>Dikarya</taxon>
        <taxon>Ascomycota</taxon>
        <taxon>Pezizomycotina</taxon>
        <taxon>Dothideomycetes</taxon>
        <taxon>Pleosporomycetidae</taxon>
        <taxon>Pleosporales</taxon>
        <taxon>Sporormiaceae</taxon>
        <taxon>Sporormia</taxon>
    </lineage>
</organism>
<dbReference type="InterPro" id="IPR021047">
    <property type="entry name" value="Mannosyltransferase_CMT1"/>
</dbReference>
<reference evidence="1" key="1">
    <citation type="journal article" date="2020" name="Stud. Mycol.">
        <title>101 Dothideomycetes genomes: a test case for predicting lifestyles and emergence of pathogens.</title>
        <authorList>
            <person name="Haridas S."/>
            <person name="Albert R."/>
            <person name="Binder M."/>
            <person name="Bloem J."/>
            <person name="Labutti K."/>
            <person name="Salamov A."/>
            <person name="Andreopoulos B."/>
            <person name="Baker S."/>
            <person name="Barry K."/>
            <person name="Bills G."/>
            <person name="Bluhm B."/>
            <person name="Cannon C."/>
            <person name="Castanera R."/>
            <person name="Culley D."/>
            <person name="Daum C."/>
            <person name="Ezra D."/>
            <person name="Gonzalez J."/>
            <person name="Henrissat B."/>
            <person name="Kuo A."/>
            <person name="Liang C."/>
            <person name="Lipzen A."/>
            <person name="Lutzoni F."/>
            <person name="Magnuson J."/>
            <person name="Mondo S."/>
            <person name="Nolan M."/>
            <person name="Ohm R."/>
            <person name="Pangilinan J."/>
            <person name="Park H.-J."/>
            <person name="Ramirez L."/>
            <person name="Alfaro M."/>
            <person name="Sun H."/>
            <person name="Tritt A."/>
            <person name="Yoshinaga Y."/>
            <person name="Zwiers L.-H."/>
            <person name="Turgeon B."/>
            <person name="Goodwin S."/>
            <person name="Spatafora J."/>
            <person name="Crous P."/>
            <person name="Grigoriev I."/>
        </authorList>
    </citation>
    <scope>NUCLEOTIDE SEQUENCE</scope>
    <source>
        <strain evidence="1">CBS 119925</strain>
    </source>
</reference>
<dbReference type="EMBL" id="MU006576">
    <property type="protein sequence ID" value="KAF2746648.1"/>
    <property type="molecule type" value="Genomic_DNA"/>
</dbReference>
<accession>A0A6A6V7Q4</accession>
<dbReference type="AlphaFoldDB" id="A0A6A6V7Q4"/>
<evidence type="ECO:0000313" key="1">
    <source>
        <dbReference type="EMBL" id="KAF2746648.1"/>
    </source>
</evidence>
<gene>
    <name evidence="1" type="ORF">M011DRAFT_501736</name>
</gene>
<dbReference type="Proteomes" id="UP000799440">
    <property type="component" value="Unassembled WGS sequence"/>
</dbReference>
<keyword evidence="2" id="KW-1185">Reference proteome</keyword>
<evidence type="ECO:0000313" key="2">
    <source>
        <dbReference type="Proteomes" id="UP000799440"/>
    </source>
</evidence>